<dbReference type="Pfam" id="PF03140">
    <property type="entry name" value="DUF247"/>
    <property type="match status" value="1"/>
</dbReference>
<accession>A0AAN9FI13</accession>
<feature type="transmembrane region" description="Helical" evidence="1">
    <location>
        <begin position="293"/>
        <end position="317"/>
    </location>
</feature>
<evidence type="ECO:0000313" key="3">
    <source>
        <dbReference type="Proteomes" id="UP001372338"/>
    </source>
</evidence>
<sequence length="318" mass="36952">MKSQKQIYCQKFIERAAMLLETTFDSLWKDDDAIPSKPWLTSHIKLDLLLLENQLPFFILEKLYNLAFSSPTKQNDGETRYPSFMELIFHYFNDYNKLNLHPRTSTISIQHFTDLLRTFHLQPSYERCSRGDETITHLNCANDLNEAGVKFEVDKQSQCLLDLKISGGRYLKIPEIKVEDWSEILFRNMVALEQCHYPDESYITDYVAILSFLIKTGKDVDLLVKRKIIVNWLGDSDAVAKLFNGLWKNITQVGFNSEYVAICRDLNAFCVHPWHSGKATLRRDYCKTPWQKVATFAAFLLLILTITQTVFSILQVVL</sequence>
<dbReference type="AlphaFoldDB" id="A0AAN9FI13"/>
<protein>
    <submittedName>
        <fullName evidence="2">Uncharacterized protein</fullName>
    </submittedName>
</protein>
<dbReference type="PANTHER" id="PTHR31170">
    <property type="entry name" value="BNAC04G53230D PROTEIN"/>
    <property type="match status" value="1"/>
</dbReference>
<dbReference type="Proteomes" id="UP001372338">
    <property type="component" value="Unassembled WGS sequence"/>
</dbReference>
<gene>
    <name evidence="2" type="ORF">RIF29_17953</name>
</gene>
<proteinExistence type="predicted"/>
<evidence type="ECO:0000256" key="1">
    <source>
        <dbReference type="SAM" id="Phobius"/>
    </source>
</evidence>
<keyword evidence="3" id="KW-1185">Reference proteome</keyword>
<comment type="caution">
    <text evidence="2">The sequence shown here is derived from an EMBL/GenBank/DDBJ whole genome shotgun (WGS) entry which is preliminary data.</text>
</comment>
<keyword evidence="1" id="KW-0812">Transmembrane</keyword>
<keyword evidence="1" id="KW-1133">Transmembrane helix</keyword>
<dbReference type="PANTHER" id="PTHR31170:SF23">
    <property type="match status" value="1"/>
</dbReference>
<name>A0AAN9FI13_CROPI</name>
<evidence type="ECO:0000313" key="2">
    <source>
        <dbReference type="EMBL" id="KAK7276807.1"/>
    </source>
</evidence>
<dbReference type="InterPro" id="IPR004158">
    <property type="entry name" value="DUF247_pln"/>
</dbReference>
<organism evidence="2 3">
    <name type="scientific">Crotalaria pallida</name>
    <name type="common">Smooth rattlebox</name>
    <name type="synonym">Crotalaria striata</name>
    <dbReference type="NCBI Taxonomy" id="3830"/>
    <lineage>
        <taxon>Eukaryota</taxon>
        <taxon>Viridiplantae</taxon>
        <taxon>Streptophyta</taxon>
        <taxon>Embryophyta</taxon>
        <taxon>Tracheophyta</taxon>
        <taxon>Spermatophyta</taxon>
        <taxon>Magnoliopsida</taxon>
        <taxon>eudicotyledons</taxon>
        <taxon>Gunneridae</taxon>
        <taxon>Pentapetalae</taxon>
        <taxon>rosids</taxon>
        <taxon>fabids</taxon>
        <taxon>Fabales</taxon>
        <taxon>Fabaceae</taxon>
        <taxon>Papilionoideae</taxon>
        <taxon>50 kb inversion clade</taxon>
        <taxon>genistoids sensu lato</taxon>
        <taxon>core genistoids</taxon>
        <taxon>Crotalarieae</taxon>
        <taxon>Crotalaria</taxon>
    </lineage>
</organism>
<keyword evidence="1" id="KW-0472">Membrane</keyword>
<reference evidence="2 3" key="1">
    <citation type="submission" date="2024-01" db="EMBL/GenBank/DDBJ databases">
        <title>The genomes of 5 underutilized Papilionoideae crops provide insights into root nodulation and disease resistanc.</title>
        <authorList>
            <person name="Yuan L."/>
        </authorList>
    </citation>
    <scope>NUCLEOTIDE SEQUENCE [LARGE SCALE GENOMIC DNA]</scope>
    <source>
        <strain evidence="2">ZHUSHIDOU_FW_LH</strain>
        <tissue evidence="2">Leaf</tissue>
    </source>
</reference>
<dbReference type="EMBL" id="JAYWIO010000003">
    <property type="protein sequence ID" value="KAK7276807.1"/>
    <property type="molecule type" value="Genomic_DNA"/>
</dbReference>